<accession>A0ABT2D9S3</accession>
<feature type="region of interest" description="Disordered" evidence="1">
    <location>
        <begin position="157"/>
        <end position="200"/>
    </location>
</feature>
<keyword evidence="2" id="KW-0732">Signal</keyword>
<feature type="compositionally biased region" description="Low complexity" evidence="1">
    <location>
        <begin position="177"/>
        <end position="189"/>
    </location>
</feature>
<dbReference type="InterPro" id="IPR006860">
    <property type="entry name" value="FecR"/>
</dbReference>
<feature type="region of interest" description="Disordered" evidence="1">
    <location>
        <begin position="255"/>
        <end position="282"/>
    </location>
</feature>
<dbReference type="EMBL" id="JANUHB010000001">
    <property type="protein sequence ID" value="MCS0807213.1"/>
    <property type="molecule type" value="Genomic_DNA"/>
</dbReference>
<dbReference type="PANTHER" id="PTHR38731">
    <property type="entry name" value="LIPL45-RELATED LIPOPROTEIN-RELATED"/>
    <property type="match status" value="1"/>
</dbReference>
<dbReference type="Proteomes" id="UP001206126">
    <property type="component" value="Unassembled WGS sequence"/>
</dbReference>
<reference evidence="4 5" key="1">
    <citation type="submission" date="2022-08" db="EMBL/GenBank/DDBJ databases">
        <title>Reclassification of Massilia species as members of the genera Telluria, Duganella, Pseudoduganella, Mokoshia gen. nov. and Zemynaea gen. nov. using orthogonal and non-orthogonal genome-based approaches.</title>
        <authorList>
            <person name="Bowman J.P."/>
        </authorList>
    </citation>
    <scope>NUCLEOTIDE SEQUENCE [LARGE SCALE GENOMIC DNA]</scope>
    <source>
        <strain evidence="4 5">JCM 31605</strain>
    </source>
</reference>
<evidence type="ECO:0000313" key="4">
    <source>
        <dbReference type="EMBL" id="MCS0807213.1"/>
    </source>
</evidence>
<dbReference type="RefSeq" id="WP_258820988.1">
    <property type="nucleotide sequence ID" value="NZ_JANUHB010000001.1"/>
</dbReference>
<gene>
    <name evidence="4" type="ORF">NX774_04675</name>
</gene>
<evidence type="ECO:0000256" key="2">
    <source>
        <dbReference type="SAM" id="SignalP"/>
    </source>
</evidence>
<feature type="chain" id="PRO_5045091998" evidence="2">
    <location>
        <begin position="29"/>
        <end position="282"/>
    </location>
</feature>
<comment type="caution">
    <text evidence="4">The sequence shown here is derived from an EMBL/GenBank/DDBJ whole genome shotgun (WGS) entry which is preliminary data.</text>
</comment>
<keyword evidence="5" id="KW-1185">Reference proteome</keyword>
<proteinExistence type="predicted"/>
<sequence>MRNLRPKLIAIEALLCAVLLLAGSTAWAQVVGTVAHLSGPLVAKKPNGTVKVLAVKSEVENGDTLVSEKNTYAQIKFVDNGEITLRPNTTFKIEKFAYDAAKPDGDSASFDLVKGGLRSVTGLLGKRNKEKFALKTPSATIGIRGTTFIAHYVPPASSQAPGLPGMPPSPIGGVPDTQGQAGPVAQPPGTGAGPGPAAPPVLPPGLHLQVTDGAIVVTNNGGSQGFQAGQFGFVPSVNQPPVIVPSNPGIQFVPPPSFNAGSGGPAASSGPGPSQAVDCIVR</sequence>
<feature type="compositionally biased region" description="Low complexity" evidence="1">
    <location>
        <begin position="265"/>
        <end position="274"/>
    </location>
</feature>
<evidence type="ECO:0000259" key="3">
    <source>
        <dbReference type="Pfam" id="PF04773"/>
    </source>
</evidence>
<evidence type="ECO:0000313" key="5">
    <source>
        <dbReference type="Proteomes" id="UP001206126"/>
    </source>
</evidence>
<dbReference type="PANTHER" id="PTHR38731:SF1">
    <property type="entry name" value="FECR PROTEIN DOMAIN-CONTAINING PROTEIN"/>
    <property type="match status" value="1"/>
</dbReference>
<evidence type="ECO:0000256" key="1">
    <source>
        <dbReference type="SAM" id="MobiDB-lite"/>
    </source>
</evidence>
<dbReference type="Pfam" id="PF04773">
    <property type="entry name" value="FecR"/>
    <property type="match status" value="1"/>
</dbReference>
<feature type="signal peptide" evidence="2">
    <location>
        <begin position="1"/>
        <end position="28"/>
    </location>
</feature>
<feature type="domain" description="FecR protein" evidence="3">
    <location>
        <begin position="63"/>
        <end position="150"/>
    </location>
</feature>
<name>A0ABT2D9S3_9BURK</name>
<organism evidence="4 5">
    <name type="scientific">Massilia agilis</name>
    <dbReference type="NCBI Taxonomy" id="1811226"/>
    <lineage>
        <taxon>Bacteria</taxon>
        <taxon>Pseudomonadati</taxon>
        <taxon>Pseudomonadota</taxon>
        <taxon>Betaproteobacteria</taxon>
        <taxon>Burkholderiales</taxon>
        <taxon>Oxalobacteraceae</taxon>
        <taxon>Telluria group</taxon>
        <taxon>Massilia</taxon>
    </lineage>
</organism>
<protein>
    <submittedName>
        <fullName evidence="4">FecR family protein</fullName>
    </submittedName>
</protein>